<dbReference type="InterPro" id="IPR050508">
    <property type="entry name" value="Methyltransf_Superfamily"/>
</dbReference>
<dbReference type="GO" id="GO:0008757">
    <property type="term" value="F:S-adenosylmethionine-dependent methyltransferase activity"/>
    <property type="evidence" value="ECO:0007669"/>
    <property type="project" value="InterPro"/>
</dbReference>
<protein>
    <submittedName>
        <fullName evidence="2">Putative methyltransferase</fullName>
    </submittedName>
</protein>
<keyword evidence="2" id="KW-0808">Transferase</keyword>
<organism evidence="2 3">
    <name type="scientific">Gordonia rhizosphera NBRC 16068</name>
    <dbReference type="NCBI Taxonomy" id="1108045"/>
    <lineage>
        <taxon>Bacteria</taxon>
        <taxon>Bacillati</taxon>
        <taxon>Actinomycetota</taxon>
        <taxon>Actinomycetes</taxon>
        <taxon>Mycobacteriales</taxon>
        <taxon>Gordoniaceae</taxon>
        <taxon>Gordonia</taxon>
    </lineage>
</organism>
<dbReference type="STRING" id="1108045.GORHZ_164_00020"/>
<feature type="domain" description="Methyltransferase type 11" evidence="1">
    <location>
        <begin position="148"/>
        <end position="244"/>
    </location>
</feature>
<name>K6WZX2_9ACTN</name>
<dbReference type="Gene3D" id="3.40.50.150">
    <property type="entry name" value="Vaccinia Virus protein VP39"/>
    <property type="match status" value="1"/>
</dbReference>
<dbReference type="InterPro" id="IPR013216">
    <property type="entry name" value="Methyltransf_11"/>
</dbReference>
<dbReference type="Proteomes" id="UP000008363">
    <property type="component" value="Unassembled WGS sequence"/>
</dbReference>
<keyword evidence="3" id="KW-1185">Reference proteome</keyword>
<dbReference type="PANTHER" id="PTHR42912">
    <property type="entry name" value="METHYLTRANSFERASE"/>
    <property type="match status" value="1"/>
</dbReference>
<dbReference type="AlphaFoldDB" id="K6WZX2"/>
<proteinExistence type="predicted"/>
<comment type="caution">
    <text evidence="2">The sequence shown here is derived from an EMBL/GenBank/DDBJ whole genome shotgun (WGS) entry which is preliminary data.</text>
</comment>
<dbReference type="Pfam" id="PF08241">
    <property type="entry name" value="Methyltransf_11"/>
    <property type="match status" value="1"/>
</dbReference>
<gene>
    <name evidence="2" type="ORF">GORHZ_164_00020</name>
</gene>
<evidence type="ECO:0000313" key="2">
    <source>
        <dbReference type="EMBL" id="GAB92109.1"/>
    </source>
</evidence>
<evidence type="ECO:0000313" key="3">
    <source>
        <dbReference type="Proteomes" id="UP000008363"/>
    </source>
</evidence>
<dbReference type="GO" id="GO:0032259">
    <property type="term" value="P:methylation"/>
    <property type="evidence" value="ECO:0007669"/>
    <property type="project" value="UniProtKB-KW"/>
</dbReference>
<keyword evidence="2" id="KW-0489">Methyltransferase</keyword>
<reference evidence="2 3" key="1">
    <citation type="submission" date="2012-08" db="EMBL/GenBank/DDBJ databases">
        <title>Whole genome shotgun sequence of Gordonia rhizosphera NBRC 16068.</title>
        <authorList>
            <person name="Takarada H."/>
            <person name="Isaki S."/>
            <person name="Hosoyama A."/>
            <person name="Tsuchikane K."/>
            <person name="Katsumata H."/>
            <person name="Baba S."/>
            <person name="Ohji S."/>
            <person name="Yamazaki S."/>
            <person name="Fujita N."/>
        </authorList>
    </citation>
    <scope>NUCLEOTIDE SEQUENCE [LARGE SCALE GENOMIC DNA]</scope>
    <source>
        <strain evidence="2 3">NBRC 16068</strain>
    </source>
</reference>
<evidence type="ECO:0000259" key="1">
    <source>
        <dbReference type="Pfam" id="PF08241"/>
    </source>
</evidence>
<dbReference type="EMBL" id="BAHC01000164">
    <property type="protein sequence ID" value="GAB92109.1"/>
    <property type="molecule type" value="Genomic_DNA"/>
</dbReference>
<dbReference type="eggNOG" id="COG2226">
    <property type="taxonomic scope" value="Bacteria"/>
</dbReference>
<dbReference type="InterPro" id="IPR029063">
    <property type="entry name" value="SAM-dependent_MTases_sf"/>
</dbReference>
<dbReference type="SUPFAM" id="SSF53335">
    <property type="entry name" value="S-adenosyl-L-methionine-dependent methyltransferases"/>
    <property type="match status" value="1"/>
</dbReference>
<accession>K6WZX2</accession>
<dbReference type="PANTHER" id="PTHR42912:SF93">
    <property type="entry name" value="N6-ADENOSINE-METHYLTRANSFERASE TMT1A"/>
    <property type="match status" value="1"/>
</dbReference>
<dbReference type="CDD" id="cd02440">
    <property type="entry name" value="AdoMet_MTases"/>
    <property type="match status" value="1"/>
</dbReference>
<sequence length="345" mass="38053">MIGPQDVGEPVDVGHRISARCEGREQTSESRAAELAEITTCSPGYVDRAQKQKADHAAFYHRRVAISEDECDPGVAQVRPPRLLPDADSATSERANRWWWDHDADNYHAEHGEFLGTYVAGGDFVWCPEGVREEEAHLLGPVDGRDILEIGCGSAPCARWLTAHGARAVGIDLSRRMLGIGLAAMADDDTPTPLVQATAESLPFADESFDAACSAFGAVPFVADTARVMAEVARVLRPGGRWVFAVNHPMRWMFPDDPGPDGLTVAIPYFNRTPYTEIDDDGEVTYVEHHRTIGDRVREIRSAGMILDDIVEPEWPEGFDQIWGQWSPLRGQFFPGTAIFCCHKP</sequence>